<dbReference type="PANTHER" id="PTHR12677">
    <property type="entry name" value="GOLGI APPARATUS MEMBRANE PROTEIN TVP38-RELATED"/>
    <property type="match status" value="1"/>
</dbReference>
<dbReference type="InterPro" id="IPR015414">
    <property type="entry name" value="TMEM64"/>
</dbReference>
<accession>A0ABY5Y1T1</accession>
<comment type="subcellular location">
    <subcellularLocation>
        <location evidence="1 6">Cell membrane</location>
        <topology evidence="1 6">Multi-pass membrane protein</topology>
    </subcellularLocation>
</comment>
<name>A0ABY5Y1T1_9BACT</name>
<evidence type="ECO:0000313" key="8">
    <source>
        <dbReference type="EMBL" id="UWX05544.1"/>
    </source>
</evidence>
<evidence type="ECO:0000259" key="7">
    <source>
        <dbReference type="Pfam" id="PF09335"/>
    </source>
</evidence>
<dbReference type="EMBL" id="CP065938">
    <property type="protein sequence ID" value="UWX05544.1"/>
    <property type="molecule type" value="Genomic_DNA"/>
</dbReference>
<dbReference type="InterPro" id="IPR032816">
    <property type="entry name" value="VTT_dom"/>
</dbReference>
<keyword evidence="5 6" id="KW-0472">Membrane</keyword>
<dbReference type="PANTHER" id="PTHR12677:SF59">
    <property type="entry name" value="GOLGI APPARATUS MEMBRANE PROTEIN TVP38-RELATED"/>
    <property type="match status" value="1"/>
</dbReference>
<reference evidence="8" key="1">
    <citation type="submission" date="2020-12" db="EMBL/GenBank/DDBJ databases">
        <title>Taurinivorans muris gen. nov., sp. nov., fundamental and realized metabolic niche of a ubiquitous sulfidogenic bacterium in the murine intestine.</title>
        <authorList>
            <person name="Ye H."/>
            <person name="Hanson B.T."/>
            <person name="Loy A."/>
        </authorList>
    </citation>
    <scope>NUCLEOTIDE SEQUENCE</scope>
    <source>
        <strain evidence="8">LT0009</strain>
    </source>
</reference>
<keyword evidence="2 6" id="KW-1003">Cell membrane</keyword>
<comment type="similarity">
    <text evidence="6">Belongs to the TVP38/TMEM64 family.</text>
</comment>
<feature type="transmembrane region" description="Helical" evidence="6">
    <location>
        <begin position="163"/>
        <end position="183"/>
    </location>
</feature>
<evidence type="ECO:0000256" key="3">
    <source>
        <dbReference type="ARBA" id="ARBA00022692"/>
    </source>
</evidence>
<feature type="domain" description="VTT" evidence="7">
    <location>
        <begin position="69"/>
        <end position="185"/>
    </location>
</feature>
<keyword evidence="4 6" id="KW-1133">Transmembrane helix</keyword>
<evidence type="ECO:0000256" key="4">
    <source>
        <dbReference type="ARBA" id="ARBA00022989"/>
    </source>
</evidence>
<feature type="transmembrane region" description="Helical" evidence="6">
    <location>
        <begin position="49"/>
        <end position="68"/>
    </location>
</feature>
<keyword evidence="9" id="KW-1185">Reference proteome</keyword>
<evidence type="ECO:0000313" key="9">
    <source>
        <dbReference type="Proteomes" id="UP001058120"/>
    </source>
</evidence>
<organism evidence="8 9">
    <name type="scientific">Taurinivorans muris</name>
    <dbReference type="NCBI Taxonomy" id="2787751"/>
    <lineage>
        <taxon>Bacteria</taxon>
        <taxon>Pseudomonadati</taxon>
        <taxon>Thermodesulfobacteriota</taxon>
        <taxon>Desulfovibrionia</taxon>
        <taxon>Desulfovibrionales</taxon>
        <taxon>Desulfovibrionaceae</taxon>
        <taxon>Taurinivorans</taxon>
    </lineage>
</organism>
<evidence type="ECO:0000256" key="1">
    <source>
        <dbReference type="ARBA" id="ARBA00004651"/>
    </source>
</evidence>
<dbReference type="Pfam" id="PF09335">
    <property type="entry name" value="VTT_dom"/>
    <property type="match status" value="1"/>
</dbReference>
<protein>
    <recommendedName>
        <fullName evidence="6">TVP38/TMEM64 family membrane protein</fullName>
    </recommendedName>
</protein>
<dbReference type="RefSeq" id="WP_334315127.1">
    <property type="nucleotide sequence ID" value="NZ_CP065938.1"/>
</dbReference>
<gene>
    <name evidence="8" type="ORF">JBF11_08870</name>
</gene>
<dbReference type="Proteomes" id="UP001058120">
    <property type="component" value="Chromosome"/>
</dbReference>
<keyword evidence="3 6" id="KW-0812">Transmembrane</keyword>
<feature type="transmembrane region" description="Helical" evidence="6">
    <location>
        <begin position="124"/>
        <end position="143"/>
    </location>
</feature>
<evidence type="ECO:0000256" key="2">
    <source>
        <dbReference type="ARBA" id="ARBA00022475"/>
    </source>
</evidence>
<feature type="transmembrane region" description="Helical" evidence="6">
    <location>
        <begin position="80"/>
        <end position="103"/>
    </location>
</feature>
<sequence>MNNARIFFPPALRAGSLFLFCAVLYLLFRNVGVEYSSFAVITEHYIGRFGMRGLSAYFLLSGVATFFFVPRQLLSLVAGYFYGTLPAVFIVSLGAGLGCLLSMGYGNFLAKNFFQKNMKTRMQCLEHIFTKSTFGIALGIRIMPVGSNTFLNMLAGAAKIPFWSFWAGSVIGYIPQNYLFALLGNAGKTENTLPLLQSVFFYAVLFCAGFLIVKKNLPGHITLKYLYDGIVRGKE</sequence>
<feature type="transmembrane region" description="Helical" evidence="6">
    <location>
        <begin position="6"/>
        <end position="28"/>
    </location>
</feature>
<evidence type="ECO:0000256" key="5">
    <source>
        <dbReference type="ARBA" id="ARBA00023136"/>
    </source>
</evidence>
<feature type="transmembrane region" description="Helical" evidence="6">
    <location>
        <begin position="195"/>
        <end position="213"/>
    </location>
</feature>
<evidence type="ECO:0000256" key="6">
    <source>
        <dbReference type="RuleBase" id="RU366058"/>
    </source>
</evidence>
<proteinExistence type="inferred from homology"/>